<accession>A0ACB6RAP0</accession>
<dbReference type="EMBL" id="MU003494">
    <property type="protein sequence ID" value="KAF2476388.1"/>
    <property type="molecule type" value="Genomic_DNA"/>
</dbReference>
<name>A0ACB6RAP0_9PLEO</name>
<gene>
    <name evidence="1" type="ORF">BDR25DRAFT_349499</name>
</gene>
<evidence type="ECO:0000313" key="1">
    <source>
        <dbReference type="EMBL" id="KAF2476388.1"/>
    </source>
</evidence>
<organism evidence="1 2">
    <name type="scientific">Lindgomyces ingoldianus</name>
    <dbReference type="NCBI Taxonomy" id="673940"/>
    <lineage>
        <taxon>Eukaryota</taxon>
        <taxon>Fungi</taxon>
        <taxon>Dikarya</taxon>
        <taxon>Ascomycota</taxon>
        <taxon>Pezizomycotina</taxon>
        <taxon>Dothideomycetes</taxon>
        <taxon>Pleosporomycetidae</taxon>
        <taxon>Pleosporales</taxon>
        <taxon>Lindgomycetaceae</taxon>
        <taxon>Lindgomyces</taxon>
    </lineage>
</organism>
<evidence type="ECO:0000313" key="2">
    <source>
        <dbReference type="Proteomes" id="UP000799755"/>
    </source>
</evidence>
<comment type="caution">
    <text evidence="1">The sequence shown here is derived from an EMBL/GenBank/DDBJ whole genome shotgun (WGS) entry which is preliminary data.</text>
</comment>
<keyword evidence="2" id="KW-1185">Reference proteome</keyword>
<sequence>MASYKSHFSSPRRVEEQTLYAHRAPTTRLPQRSVTPTSTGTSQLPAPAHSKLQKRKPTRDEQAQSGKGITTQRVPVSKTSVAVKPRQGGNTPPVPTSHLSPNIAAPKTTRQVSSSRLPKLEVAGSTRTPSLVSGSSVSTIDSPRSNLLRRKPSSIGVAVGGQHSGTRGGSMSSQEEGQPVKAIPGGYRDPFSETVLGISLPPSSNILARAEDEIEVPEHRYYEYDVAPPDILPLPTPQYALSTTPSTRYSESPGPFSVSSTPTSMSSYSPGVALSKTSTRIRQASPLQSRPPVTRNRPQDEPSIRQQHALSSVRESSTSSSSASTILAEGARQREKLPPVRLPAPPPSPPPKPSPMRSAPSLPQVEKSRPNLPNGHRPTLPAQRKPHVQAPPELAHLADHTATSSPDPRRPIRPSREGTSEIAGLRGPSPVIQSNMTSFPPSHRRTSSTESNSSMLPGKTRFGIPTKSSSRNPSPNPSLGSGFIPVSRLPTRGPTPDVQSDVEKKRSKTLPNPTPSPSKSSRFGFFTRRSKTEPTPSDLNAEKKLHRRGPVAGTGHEGYGKYSVRGRSGSTVSAGSIGRSASAGTTTESLNRTPSSRKSSMTSTTSAEMDDFFLDRLTPVVIRGTGSSTELSRSPEPVHSGSGLDLGNPPPVLKKNASNAMRSGLEQNRPTLLPSAMSDPVRALSPTKKAMRSRRPSDSDSDAKRSFLPSLATRRASRASKMIEGAPLSKVSSSSSTTGKARKGSVQDEYASDGRESKWLKSKRTGKVDKLDKSDKVTVKPARKWNFFQRAHATPRIQSPRPNPVVEVSTSASRVPASRSVAHYALMDSQSAIDLEDIEQLMQEADSAPEDPTPPEEITAPVATSDGKERLQSMLLPPLPVFSADFAAPARPASPKVFLRPERQWQHNLTLDTNLQSSSHPPVPPSQPDLTPVTDLSPSSSPFRPLSPVEAAGAYVPQPPPVFHGPPTIPPPRPSRLLQVGRIPQVISTRRNQERRPPSQSFSRPFVSDQPRPHVPPRTSFDSATPLLATASLVESYPVLHGLDALSHSSAIATMSPSAEESNRQSEFFKFPPRKDSEVSYSSSSGIWSFPPTSGTAVIPGPSVPQSEDEVWKEYDDLIDEVLSPVELLNPPASGPHEGQDQAVDRRPSLEPLPLKTKASHASTQSGASNPSLHLRRSRLLSVLHSAQTPTSPCSLSDFLQGYGERNLSVIDPVTGRLSFPSTARMSTGSAPQKRSGSTRSSLPASLKTVSARQSKATLKSNSDKDRESSTANRYRDTRLMEIAESQTDGVVSMANLRFGALMTSKWLSFGRVLFSPVHFELKDPSEDRVLVIDGLGKDWSYYCALTYPEATIYNLGGGPSSTTSSGGPAEPWSTLRNHRHISHESLASPFPFPSGFFACAVLRFPPALPSSVHRSILSECKRVLRPGGFLEMSVLDLDLVNMGNRARRAVRSLKVKMQVADEHISLRNISDEIMAGLGRRGFTECNRCFVGVPVAGRLPSPDESEASSSKKRKGSTSSIIHGPKGTPTQAAKAPKAEVSFSDLLTTRSSSDSSIDDSITEMVARVGRWWYSRCYESLVLPEAGEPDAANSGTLLESSIWRDESLIKECEKRGTSFRLLIGYAQKPEVGVRRTSWRLLWKHIPFIIWFSEFLYKSLVGSAAFKRFMLLIHFLSSLLSFSCIAWRNSSLHRWNGASRYKASSDVLCNTLLSIKGNRVATCWWIDGNTPLGGTKMGAMRIYEMNTFNTRILQSKSLRNTDPITSSAEISPLAYLFLVPACLATFDNILCLKGASIRYFCRLLRPGLIYYDEVGPAQLLQLGLRANYLELKKGVLGMASKLRARLEENRFNCFVAGGDSVALRFMSSGLFANIETTNCRSGLQGRSDLVRLLLKKPKPVAKVKNVD</sequence>
<proteinExistence type="predicted"/>
<dbReference type="Proteomes" id="UP000799755">
    <property type="component" value="Unassembled WGS sequence"/>
</dbReference>
<reference evidence="1" key="1">
    <citation type="journal article" date="2020" name="Stud. Mycol.">
        <title>101 Dothideomycetes genomes: a test case for predicting lifestyles and emergence of pathogens.</title>
        <authorList>
            <person name="Haridas S."/>
            <person name="Albert R."/>
            <person name="Binder M."/>
            <person name="Bloem J."/>
            <person name="Labutti K."/>
            <person name="Salamov A."/>
            <person name="Andreopoulos B."/>
            <person name="Baker S."/>
            <person name="Barry K."/>
            <person name="Bills G."/>
            <person name="Bluhm B."/>
            <person name="Cannon C."/>
            <person name="Castanera R."/>
            <person name="Culley D."/>
            <person name="Daum C."/>
            <person name="Ezra D."/>
            <person name="Gonzalez J."/>
            <person name="Henrissat B."/>
            <person name="Kuo A."/>
            <person name="Liang C."/>
            <person name="Lipzen A."/>
            <person name="Lutzoni F."/>
            <person name="Magnuson J."/>
            <person name="Mondo S."/>
            <person name="Nolan M."/>
            <person name="Ohm R."/>
            <person name="Pangilinan J."/>
            <person name="Park H.-J."/>
            <person name="Ramirez L."/>
            <person name="Alfaro M."/>
            <person name="Sun H."/>
            <person name="Tritt A."/>
            <person name="Yoshinaga Y."/>
            <person name="Zwiers L.-H."/>
            <person name="Turgeon B."/>
            <person name="Goodwin S."/>
            <person name="Spatafora J."/>
            <person name="Crous P."/>
            <person name="Grigoriev I."/>
        </authorList>
    </citation>
    <scope>NUCLEOTIDE SEQUENCE</scope>
    <source>
        <strain evidence="1">ATCC 200398</strain>
    </source>
</reference>
<protein>
    <submittedName>
        <fullName evidence="1">Uncharacterized protein</fullName>
    </submittedName>
</protein>